<organism evidence="1">
    <name type="scientific">marine metagenome</name>
    <dbReference type="NCBI Taxonomy" id="408172"/>
    <lineage>
        <taxon>unclassified sequences</taxon>
        <taxon>metagenomes</taxon>
        <taxon>ecological metagenomes</taxon>
    </lineage>
</organism>
<reference evidence="1" key="1">
    <citation type="submission" date="2018-05" db="EMBL/GenBank/DDBJ databases">
        <authorList>
            <person name="Lanie J.A."/>
            <person name="Ng W.-L."/>
            <person name="Kazmierczak K.M."/>
            <person name="Andrzejewski T.M."/>
            <person name="Davidsen T.M."/>
            <person name="Wayne K.J."/>
            <person name="Tettelin H."/>
            <person name="Glass J.I."/>
            <person name="Rusch D."/>
            <person name="Podicherti R."/>
            <person name="Tsui H.-C.T."/>
            <person name="Winkler M.E."/>
        </authorList>
    </citation>
    <scope>NUCLEOTIDE SEQUENCE</scope>
</reference>
<sequence>MRYEIFVTVWGKRFVRKFVEFALASQLAPGNIPALSAAADVTYRIYTDRASENYFQPEITKLKKLAIVEFVFYEDLAYRNVTLLDAINNSDPTIIKHNVQRETARHHMNLAKESSETAIMLLDSDFVFSDGSFAHIHEQRVKGKKAYAGMFVRLIEEKAIPILRSLLPKPLSPRELVRIGMDNMHPLPRS</sequence>
<evidence type="ECO:0008006" key="2">
    <source>
        <dbReference type="Google" id="ProtNLM"/>
    </source>
</evidence>
<feature type="non-terminal residue" evidence="1">
    <location>
        <position position="190"/>
    </location>
</feature>
<evidence type="ECO:0000313" key="1">
    <source>
        <dbReference type="EMBL" id="SVA42959.1"/>
    </source>
</evidence>
<protein>
    <recommendedName>
        <fullName evidence="2">Nucleotide-diphospho-sugar transferase domain-containing protein</fullName>
    </recommendedName>
</protein>
<dbReference type="EMBL" id="UINC01009585">
    <property type="protein sequence ID" value="SVA42959.1"/>
    <property type="molecule type" value="Genomic_DNA"/>
</dbReference>
<proteinExistence type="predicted"/>
<accession>A0A381VRN9</accession>
<dbReference type="AlphaFoldDB" id="A0A381VRN9"/>
<name>A0A381VRN9_9ZZZZ</name>
<gene>
    <name evidence="1" type="ORF">METZ01_LOCUS95813</name>
</gene>